<evidence type="ECO:0000256" key="5">
    <source>
        <dbReference type="ARBA" id="ARBA00022989"/>
    </source>
</evidence>
<dbReference type="EC" id="2.3.1.275" evidence="10"/>
<evidence type="ECO:0000256" key="3">
    <source>
        <dbReference type="ARBA" id="ARBA00022679"/>
    </source>
</evidence>
<keyword evidence="1 10" id="KW-1003">Cell membrane</keyword>
<dbReference type="InterPro" id="IPR003811">
    <property type="entry name" value="G3P_acylTferase_PlsY"/>
</dbReference>
<comment type="similarity">
    <text evidence="10">Belongs to the PlsY family.</text>
</comment>
<keyword evidence="5 10" id="KW-1133">Transmembrane helix</keyword>
<dbReference type="PANTHER" id="PTHR30309:SF0">
    <property type="entry name" value="GLYCEROL-3-PHOSPHATE ACYLTRANSFERASE-RELATED"/>
    <property type="match status" value="1"/>
</dbReference>
<feature type="transmembrane region" description="Helical" evidence="10">
    <location>
        <begin position="164"/>
        <end position="184"/>
    </location>
</feature>
<evidence type="ECO:0000256" key="7">
    <source>
        <dbReference type="ARBA" id="ARBA00023136"/>
    </source>
</evidence>
<evidence type="ECO:0000256" key="6">
    <source>
        <dbReference type="ARBA" id="ARBA00023098"/>
    </source>
</evidence>
<keyword evidence="3 10" id="KW-0808">Transferase</keyword>
<dbReference type="Proteomes" id="UP000603141">
    <property type="component" value="Unassembled WGS sequence"/>
</dbReference>
<feature type="transmembrane region" description="Helical" evidence="10">
    <location>
        <begin position="132"/>
        <end position="157"/>
    </location>
</feature>
<evidence type="ECO:0000256" key="9">
    <source>
        <dbReference type="ARBA" id="ARBA00023264"/>
    </source>
</evidence>
<comment type="pathway">
    <text evidence="10">Lipid metabolism; phospholipid metabolism.</text>
</comment>
<dbReference type="GO" id="GO:0005886">
    <property type="term" value="C:plasma membrane"/>
    <property type="evidence" value="ECO:0007669"/>
    <property type="project" value="UniProtKB-SubCell"/>
</dbReference>
<keyword evidence="4 10" id="KW-0812">Transmembrane</keyword>
<organism evidence="11 12">
    <name type="scientific">Luteolibacter pohnpeiensis</name>
    <dbReference type="NCBI Taxonomy" id="454153"/>
    <lineage>
        <taxon>Bacteria</taxon>
        <taxon>Pseudomonadati</taxon>
        <taxon>Verrucomicrobiota</taxon>
        <taxon>Verrucomicrobiia</taxon>
        <taxon>Verrucomicrobiales</taxon>
        <taxon>Verrucomicrobiaceae</taxon>
        <taxon>Luteolibacter</taxon>
    </lineage>
</organism>
<proteinExistence type="inferred from homology"/>
<dbReference type="GO" id="GO:0043772">
    <property type="term" value="F:acyl-phosphate glycerol-3-phosphate acyltransferase activity"/>
    <property type="evidence" value="ECO:0007669"/>
    <property type="project" value="UniProtKB-UniRule"/>
</dbReference>
<reference evidence="11" key="1">
    <citation type="submission" date="2021-01" db="EMBL/GenBank/DDBJ databases">
        <title>Modified the classification status of verrucomicrobia.</title>
        <authorList>
            <person name="Feng X."/>
        </authorList>
    </citation>
    <scope>NUCLEOTIDE SEQUENCE</scope>
    <source>
        <strain evidence="11">KCTC 22041</strain>
    </source>
</reference>
<evidence type="ECO:0000256" key="10">
    <source>
        <dbReference type="HAMAP-Rule" id="MF_01043"/>
    </source>
</evidence>
<comment type="function">
    <text evidence="10">Catalyzes the transfer of an acyl group from acyl-phosphate (acyl-PO(4)) to glycerol-3-phosphate (G3P) to form lysophosphatidic acid (LPA). This enzyme utilizes acyl-phosphate as fatty acyl donor, but not acyl-CoA or acyl-ACP.</text>
</comment>
<keyword evidence="7 10" id="KW-0472">Membrane</keyword>
<protein>
    <recommendedName>
        <fullName evidence="10">Glycerol-3-phosphate acyltransferase</fullName>
    </recommendedName>
    <alternativeName>
        <fullName evidence="10">Acyl-PO4 G3P acyltransferase</fullName>
    </alternativeName>
    <alternativeName>
        <fullName evidence="10">Acyl-phosphate--glycerol-3-phosphate acyltransferase</fullName>
    </alternativeName>
    <alternativeName>
        <fullName evidence="10">G3P acyltransferase</fullName>
        <shortName evidence="10">GPAT</shortName>
        <ecNumber evidence="10">2.3.1.275</ecNumber>
    </alternativeName>
    <alternativeName>
        <fullName evidence="10">Lysophosphatidic acid synthase</fullName>
        <shortName evidence="10">LPA synthase</shortName>
    </alternativeName>
</protein>
<comment type="subcellular location">
    <subcellularLocation>
        <location evidence="10">Cell membrane</location>
        <topology evidence="10">Multi-pass membrane protein</topology>
    </subcellularLocation>
</comment>
<sequence length="248" mass="27115">MQLWLCPLIAFLAGSIPFGLLIAKLKGVDIRQHGSGNIGATNVLRVIGKKYGITCLILDALKGFIPVMIAMNLIRIEGKHPALVFDFLNQFALHLSAADQFKGQLVHVLTALAAVLGHNYSPWVGFKGGKGIATSAGVLIGLMPPFGVVLLLIIWLLVFASTRYVSVASITAAVALPVMTHLGARFHHIDNDKSLPTLWEAGTWNKPLFVFTLIIAILAVWKHRSNLRRLREGTENRFEPKKKQSANV</sequence>
<dbReference type="PANTHER" id="PTHR30309">
    <property type="entry name" value="INNER MEMBRANE PROTEIN YGIH"/>
    <property type="match status" value="1"/>
</dbReference>
<accession>A0A934S4G5</accession>
<dbReference type="HAMAP" id="MF_01043">
    <property type="entry name" value="PlsY"/>
    <property type="match status" value="1"/>
</dbReference>
<keyword evidence="9 10" id="KW-1208">Phospholipid metabolism</keyword>
<dbReference type="AlphaFoldDB" id="A0A934S4G5"/>
<evidence type="ECO:0000256" key="2">
    <source>
        <dbReference type="ARBA" id="ARBA00022516"/>
    </source>
</evidence>
<feature type="transmembrane region" description="Helical" evidence="10">
    <location>
        <begin position="204"/>
        <end position="221"/>
    </location>
</feature>
<gene>
    <name evidence="10 11" type="primary">plsY</name>
    <name evidence="11" type="ORF">JIN85_01360</name>
</gene>
<keyword evidence="8 10" id="KW-0594">Phospholipid biosynthesis</keyword>
<evidence type="ECO:0000313" key="12">
    <source>
        <dbReference type="Proteomes" id="UP000603141"/>
    </source>
</evidence>
<evidence type="ECO:0000256" key="8">
    <source>
        <dbReference type="ARBA" id="ARBA00023209"/>
    </source>
</evidence>
<dbReference type="RefSeq" id="WP_200266846.1">
    <property type="nucleotide sequence ID" value="NZ_JAENIJ010000002.1"/>
</dbReference>
<evidence type="ECO:0000313" key="11">
    <source>
        <dbReference type="EMBL" id="MBK1881040.1"/>
    </source>
</evidence>
<evidence type="ECO:0000256" key="4">
    <source>
        <dbReference type="ARBA" id="ARBA00022692"/>
    </source>
</evidence>
<dbReference type="SMART" id="SM01207">
    <property type="entry name" value="G3P_acyltransf"/>
    <property type="match status" value="1"/>
</dbReference>
<dbReference type="NCBIfam" id="TIGR00023">
    <property type="entry name" value="glycerol-3-phosphate 1-O-acyltransferase PlsY"/>
    <property type="match status" value="1"/>
</dbReference>
<dbReference type="GO" id="GO:0008654">
    <property type="term" value="P:phospholipid biosynthetic process"/>
    <property type="evidence" value="ECO:0007669"/>
    <property type="project" value="UniProtKB-UniRule"/>
</dbReference>
<name>A0A934S4G5_9BACT</name>
<dbReference type="EMBL" id="JAENIJ010000002">
    <property type="protein sequence ID" value="MBK1881040.1"/>
    <property type="molecule type" value="Genomic_DNA"/>
</dbReference>
<keyword evidence="6 10" id="KW-0443">Lipid metabolism</keyword>
<comment type="catalytic activity">
    <reaction evidence="10">
        <text>an acyl phosphate + sn-glycerol 3-phosphate = a 1-acyl-sn-glycero-3-phosphate + phosphate</text>
        <dbReference type="Rhea" id="RHEA:34075"/>
        <dbReference type="ChEBI" id="CHEBI:43474"/>
        <dbReference type="ChEBI" id="CHEBI:57597"/>
        <dbReference type="ChEBI" id="CHEBI:57970"/>
        <dbReference type="ChEBI" id="CHEBI:59918"/>
        <dbReference type="EC" id="2.3.1.275"/>
    </reaction>
</comment>
<evidence type="ECO:0000256" key="1">
    <source>
        <dbReference type="ARBA" id="ARBA00022475"/>
    </source>
</evidence>
<comment type="caution">
    <text evidence="11">The sequence shown here is derived from an EMBL/GenBank/DDBJ whole genome shotgun (WGS) entry which is preliminary data.</text>
</comment>
<keyword evidence="2 10" id="KW-0444">Lipid biosynthesis</keyword>
<keyword evidence="11" id="KW-0012">Acyltransferase</keyword>
<dbReference type="Pfam" id="PF02660">
    <property type="entry name" value="G3P_acyltransf"/>
    <property type="match status" value="1"/>
</dbReference>
<keyword evidence="12" id="KW-1185">Reference proteome</keyword>
<comment type="subunit">
    <text evidence="10">Probably interacts with PlsX.</text>
</comment>
<feature type="transmembrane region" description="Helical" evidence="10">
    <location>
        <begin position="51"/>
        <end position="74"/>
    </location>
</feature>